<protein>
    <submittedName>
        <fullName evidence="2">Uncharacterized protein</fullName>
    </submittedName>
</protein>
<accession>A0AAV8TGW7</accession>
<proteinExistence type="predicted"/>
<evidence type="ECO:0000313" key="2">
    <source>
        <dbReference type="EMBL" id="KAJ8766121.1"/>
    </source>
</evidence>
<sequence length="222" mass="23182">MMHPCMPSEDDMRGLPSRCGIVGHSPTTYAKKSGATAEAASPSTTSGAGATEQGEPLEPGVTSRIDGTSNDYGPWTNVQRRHPRPSVKGRTQTGASDSRGASVQEGSRFAALHVVEEGLALGHPSKTPAVLPMHSEMVCDRQIIEVPDQAPGEQTSPMVGVEEPGTGSGLPELPPTDPPDVSMTTTGLDDNPNLLQESSLDPAPHAEERGEPCVESGTTDPR</sequence>
<feature type="compositionally biased region" description="Polar residues" evidence="1">
    <location>
        <begin position="89"/>
        <end position="104"/>
    </location>
</feature>
<dbReference type="AlphaFoldDB" id="A0AAV8TGW7"/>
<organism evidence="2 3">
    <name type="scientific">Erythroxylum novogranatense</name>
    <dbReference type="NCBI Taxonomy" id="1862640"/>
    <lineage>
        <taxon>Eukaryota</taxon>
        <taxon>Viridiplantae</taxon>
        <taxon>Streptophyta</taxon>
        <taxon>Embryophyta</taxon>
        <taxon>Tracheophyta</taxon>
        <taxon>Spermatophyta</taxon>
        <taxon>Magnoliopsida</taxon>
        <taxon>eudicotyledons</taxon>
        <taxon>Gunneridae</taxon>
        <taxon>Pentapetalae</taxon>
        <taxon>rosids</taxon>
        <taxon>fabids</taxon>
        <taxon>Malpighiales</taxon>
        <taxon>Erythroxylaceae</taxon>
        <taxon>Erythroxylum</taxon>
    </lineage>
</organism>
<feature type="compositionally biased region" description="Polar residues" evidence="1">
    <location>
        <begin position="182"/>
        <end position="199"/>
    </location>
</feature>
<keyword evidence="3" id="KW-1185">Reference proteome</keyword>
<reference evidence="2 3" key="1">
    <citation type="submission" date="2021-09" db="EMBL/GenBank/DDBJ databases">
        <title>Genomic insights and catalytic innovation underlie evolution of tropane alkaloids biosynthesis.</title>
        <authorList>
            <person name="Wang Y.-J."/>
            <person name="Tian T."/>
            <person name="Huang J.-P."/>
            <person name="Huang S.-X."/>
        </authorList>
    </citation>
    <scope>NUCLEOTIDE SEQUENCE [LARGE SCALE GENOMIC DNA]</scope>
    <source>
        <strain evidence="2">KIB-2018</strain>
        <tissue evidence="2">Leaf</tissue>
    </source>
</reference>
<feature type="region of interest" description="Disordered" evidence="1">
    <location>
        <begin position="141"/>
        <end position="222"/>
    </location>
</feature>
<evidence type="ECO:0000313" key="3">
    <source>
        <dbReference type="Proteomes" id="UP001159364"/>
    </source>
</evidence>
<evidence type="ECO:0000256" key="1">
    <source>
        <dbReference type="SAM" id="MobiDB-lite"/>
    </source>
</evidence>
<gene>
    <name evidence="2" type="ORF">K2173_021638</name>
</gene>
<feature type="region of interest" description="Disordered" evidence="1">
    <location>
        <begin position="1"/>
        <end position="104"/>
    </location>
</feature>
<dbReference type="EMBL" id="JAIWQS010000005">
    <property type="protein sequence ID" value="KAJ8766121.1"/>
    <property type="molecule type" value="Genomic_DNA"/>
</dbReference>
<comment type="caution">
    <text evidence="2">The sequence shown here is derived from an EMBL/GenBank/DDBJ whole genome shotgun (WGS) entry which is preliminary data.</text>
</comment>
<name>A0AAV8TGW7_9ROSI</name>
<feature type="compositionally biased region" description="Low complexity" evidence="1">
    <location>
        <begin position="33"/>
        <end position="52"/>
    </location>
</feature>
<dbReference type="Proteomes" id="UP001159364">
    <property type="component" value="Linkage Group LG05"/>
</dbReference>